<dbReference type="EMBL" id="JAGDEL010000006">
    <property type="protein sequence ID" value="MBO1512153.1"/>
    <property type="molecule type" value="Genomic_DNA"/>
</dbReference>
<name>A0ABS3N2J9_9BACI</name>
<evidence type="ECO:0000313" key="3">
    <source>
        <dbReference type="Proteomes" id="UP000663981"/>
    </source>
</evidence>
<dbReference type="RefSeq" id="WP_207977868.1">
    <property type="nucleotide sequence ID" value="NZ_JAGDEL010000006.1"/>
</dbReference>
<organism evidence="2 3">
    <name type="scientific">Metabacillus bambusae</name>
    <dbReference type="NCBI Taxonomy" id="2795218"/>
    <lineage>
        <taxon>Bacteria</taxon>
        <taxon>Bacillati</taxon>
        <taxon>Bacillota</taxon>
        <taxon>Bacilli</taxon>
        <taxon>Bacillales</taxon>
        <taxon>Bacillaceae</taxon>
        <taxon>Metabacillus</taxon>
    </lineage>
</organism>
<sequence length="63" mass="7140">MDNNEMNQAIENLSKKIKKLKKQGANGEEIQAAVFDMFKDLGLNIPMDKILEQMKGMNKNDGK</sequence>
<reference evidence="2 3" key="1">
    <citation type="submission" date="2021-03" db="EMBL/GenBank/DDBJ databases">
        <title>Whole genome sequence of Metabacillus bambusae BG109.</title>
        <authorList>
            <person name="Jeong J.W."/>
        </authorList>
    </citation>
    <scope>NUCLEOTIDE SEQUENCE [LARGE SCALE GENOMIC DNA]</scope>
    <source>
        <strain evidence="2 3">BG109</strain>
    </source>
</reference>
<keyword evidence="3" id="KW-1185">Reference proteome</keyword>
<protein>
    <submittedName>
        <fullName evidence="2">Uncharacterized protein</fullName>
    </submittedName>
</protein>
<accession>A0ABS3N2J9</accession>
<comment type="caution">
    <text evidence="2">The sequence shown here is derived from an EMBL/GenBank/DDBJ whole genome shotgun (WGS) entry which is preliminary data.</text>
</comment>
<keyword evidence="1" id="KW-0175">Coiled coil</keyword>
<gene>
    <name evidence="2" type="ORF">I7822_10800</name>
</gene>
<proteinExistence type="predicted"/>
<evidence type="ECO:0000313" key="2">
    <source>
        <dbReference type="EMBL" id="MBO1512153.1"/>
    </source>
</evidence>
<dbReference type="Proteomes" id="UP000663981">
    <property type="component" value="Unassembled WGS sequence"/>
</dbReference>
<evidence type="ECO:0000256" key="1">
    <source>
        <dbReference type="SAM" id="Coils"/>
    </source>
</evidence>
<feature type="coiled-coil region" evidence="1">
    <location>
        <begin position="3"/>
        <end position="30"/>
    </location>
</feature>